<feature type="region of interest" description="Disordered" evidence="3">
    <location>
        <begin position="759"/>
        <end position="790"/>
    </location>
</feature>
<proteinExistence type="predicted"/>
<reference evidence="8 9" key="1">
    <citation type="submission" date="2009-08" db="EMBL/GenBank/DDBJ databases">
        <title>The Genome Sequence of Spizellomyces punctatus strain DAOM BR117.</title>
        <authorList>
            <consortium name="The Broad Institute Genome Sequencing Platform"/>
            <person name="Russ C."/>
            <person name="Cuomo C."/>
            <person name="Shea T."/>
            <person name="Young S.K."/>
            <person name="Zeng Q."/>
            <person name="Koehrsen M."/>
            <person name="Haas B."/>
            <person name="Borodovsky M."/>
            <person name="Guigo R."/>
            <person name="Alvarado L."/>
            <person name="Berlin A."/>
            <person name="Bochicchio J."/>
            <person name="Borenstein D."/>
            <person name="Chapman S."/>
            <person name="Chen Z."/>
            <person name="Engels R."/>
            <person name="Freedman E."/>
            <person name="Gellesch M."/>
            <person name="Goldberg J."/>
            <person name="Griggs A."/>
            <person name="Gujja S."/>
            <person name="Heiman D."/>
            <person name="Hepburn T."/>
            <person name="Howarth C."/>
            <person name="Jen D."/>
            <person name="Larson L."/>
            <person name="Lewis B."/>
            <person name="Mehta T."/>
            <person name="Park D."/>
            <person name="Pearson M."/>
            <person name="Roberts A."/>
            <person name="Saif S."/>
            <person name="Shenoy N."/>
            <person name="Sisk P."/>
            <person name="Stolte C."/>
            <person name="Sykes S."/>
            <person name="Thomson T."/>
            <person name="Walk T."/>
            <person name="White J."/>
            <person name="Yandava C."/>
            <person name="Burger G."/>
            <person name="Gray M.W."/>
            <person name="Holland P.W.H."/>
            <person name="King N."/>
            <person name="Lang F.B.F."/>
            <person name="Roger A.J."/>
            <person name="Ruiz-Trillo I."/>
            <person name="Lander E."/>
            <person name="Nusbaum C."/>
        </authorList>
    </citation>
    <scope>NUCLEOTIDE SEQUENCE [LARGE SCALE GENOMIC DNA]</scope>
    <source>
        <strain evidence="8 9">DAOM BR117</strain>
    </source>
</reference>
<keyword evidence="2" id="KW-0963">Cytoplasm</keyword>
<dbReference type="OrthoDB" id="1716625at2759"/>
<evidence type="ECO:0000256" key="1">
    <source>
        <dbReference type="ARBA" id="ARBA00004496"/>
    </source>
</evidence>
<keyword evidence="9" id="KW-1185">Reference proteome</keyword>
<feature type="domain" description="DH" evidence="5">
    <location>
        <begin position="418"/>
        <end position="600"/>
    </location>
</feature>
<dbReference type="InterPro" id="IPR001715">
    <property type="entry name" value="CH_dom"/>
</dbReference>
<evidence type="ECO:0000256" key="2">
    <source>
        <dbReference type="ARBA" id="ARBA00022490"/>
    </source>
</evidence>
<evidence type="ECO:0000313" key="9">
    <source>
        <dbReference type="Proteomes" id="UP000053201"/>
    </source>
</evidence>
<feature type="domain" description="WW" evidence="6">
    <location>
        <begin position="850"/>
        <end position="877"/>
    </location>
</feature>
<dbReference type="InterPro" id="IPR001202">
    <property type="entry name" value="WW_dom"/>
</dbReference>
<dbReference type="Pfam" id="PF00169">
    <property type="entry name" value="PH"/>
    <property type="match status" value="1"/>
</dbReference>
<dbReference type="InParanoid" id="A0A0L0HB27"/>
<evidence type="ECO:0000259" key="7">
    <source>
        <dbReference type="PROSITE" id="PS50021"/>
    </source>
</evidence>
<evidence type="ECO:0000313" key="8">
    <source>
        <dbReference type="EMBL" id="KNC98059.1"/>
    </source>
</evidence>
<dbReference type="GO" id="GO:0005737">
    <property type="term" value="C:cytoplasm"/>
    <property type="evidence" value="ECO:0007669"/>
    <property type="project" value="UniProtKB-SubCell"/>
</dbReference>
<dbReference type="SMART" id="SM00325">
    <property type="entry name" value="RhoGEF"/>
    <property type="match status" value="1"/>
</dbReference>
<name>A0A0L0HB27_SPIPD</name>
<dbReference type="GeneID" id="27689771"/>
<dbReference type="EMBL" id="KQ257461">
    <property type="protein sequence ID" value="KNC98059.1"/>
    <property type="molecule type" value="Genomic_DNA"/>
</dbReference>
<dbReference type="GO" id="GO:0005085">
    <property type="term" value="F:guanyl-nucleotide exchange factor activity"/>
    <property type="evidence" value="ECO:0007669"/>
    <property type="project" value="InterPro"/>
</dbReference>
<dbReference type="RefSeq" id="XP_016606099.1">
    <property type="nucleotide sequence ID" value="XM_016754675.1"/>
</dbReference>
<feature type="region of interest" description="Disordered" evidence="3">
    <location>
        <begin position="19"/>
        <end position="55"/>
    </location>
</feature>
<dbReference type="PANTHER" id="PTHR46006:SF6">
    <property type="entry name" value="INTERSECTIN-2 ISOFORM X1"/>
    <property type="match status" value="1"/>
</dbReference>
<dbReference type="VEuPathDB" id="FungiDB:SPPG_06473"/>
<dbReference type="SMART" id="SM00233">
    <property type="entry name" value="PH"/>
    <property type="match status" value="1"/>
</dbReference>
<evidence type="ECO:0000259" key="4">
    <source>
        <dbReference type="PROSITE" id="PS50003"/>
    </source>
</evidence>
<dbReference type="SUPFAM" id="SSF51045">
    <property type="entry name" value="WW domain"/>
    <property type="match status" value="2"/>
</dbReference>
<dbReference type="PROSITE" id="PS50003">
    <property type="entry name" value="PH_DOMAIN"/>
    <property type="match status" value="1"/>
</dbReference>
<dbReference type="PANTHER" id="PTHR46006">
    <property type="entry name" value="RHO GUANINE NUCLEOTIDE EXCHANGE FACTOR AT 64C, ISOFORM A"/>
    <property type="match status" value="1"/>
</dbReference>
<comment type="subcellular location">
    <subcellularLocation>
        <location evidence="1">Cytoplasm</location>
    </subcellularLocation>
</comment>
<dbReference type="SMART" id="SM00456">
    <property type="entry name" value="WW"/>
    <property type="match status" value="2"/>
</dbReference>
<feature type="domain" description="WW" evidence="6">
    <location>
        <begin position="924"/>
        <end position="953"/>
    </location>
</feature>
<evidence type="ECO:0000259" key="6">
    <source>
        <dbReference type="PROSITE" id="PS50020"/>
    </source>
</evidence>
<dbReference type="PROSITE" id="PS50020">
    <property type="entry name" value="WW_DOMAIN_2"/>
    <property type="match status" value="2"/>
</dbReference>
<feature type="domain" description="Calponin-homology (CH)" evidence="7">
    <location>
        <begin position="62"/>
        <end position="175"/>
    </location>
</feature>
<dbReference type="CDD" id="cd00160">
    <property type="entry name" value="RhoGEF"/>
    <property type="match status" value="1"/>
</dbReference>
<dbReference type="InterPro" id="IPR000219">
    <property type="entry name" value="DH_dom"/>
</dbReference>
<dbReference type="CDD" id="cd00201">
    <property type="entry name" value="WW"/>
    <property type="match status" value="2"/>
</dbReference>
<dbReference type="Gene3D" id="2.20.70.10">
    <property type="match status" value="2"/>
</dbReference>
<feature type="region of interest" description="Disordered" evidence="3">
    <location>
        <begin position="882"/>
        <end position="927"/>
    </location>
</feature>
<dbReference type="InterPro" id="IPR001331">
    <property type="entry name" value="GDS_CDC24_CS"/>
</dbReference>
<dbReference type="PROSITE" id="PS50010">
    <property type="entry name" value="DH_2"/>
    <property type="match status" value="1"/>
</dbReference>
<dbReference type="GO" id="GO:0035556">
    <property type="term" value="P:intracellular signal transduction"/>
    <property type="evidence" value="ECO:0007669"/>
    <property type="project" value="InterPro"/>
</dbReference>
<evidence type="ECO:0000256" key="3">
    <source>
        <dbReference type="SAM" id="MobiDB-lite"/>
    </source>
</evidence>
<dbReference type="InterPro" id="IPR035899">
    <property type="entry name" value="DBL_dom_sf"/>
</dbReference>
<dbReference type="InterPro" id="IPR036020">
    <property type="entry name" value="WW_dom_sf"/>
</dbReference>
<evidence type="ECO:0008006" key="10">
    <source>
        <dbReference type="Google" id="ProtNLM"/>
    </source>
</evidence>
<feature type="domain" description="PH" evidence="4">
    <location>
        <begin position="629"/>
        <end position="730"/>
    </location>
</feature>
<dbReference type="PROSITE" id="PS50021">
    <property type="entry name" value="CH"/>
    <property type="match status" value="1"/>
</dbReference>
<dbReference type="Gene3D" id="1.10.418.10">
    <property type="entry name" value="Calponin-like domain"/>
    <property type="match status" value="1"/>
</dbReference>
<dbReference type="PROSITE" id="PS00741">
    <property type="entry name" value="DH_1"/>
    <property type="match status" value="1"/>
</dbReference>
<dbReference type="InterPro" id="IPR011993">
    <property type="entry name" value="PH-like_dom_sf"/>
</dbReference>
<gene>
    <name evidence="8" type="ORF">SPPG_06473</name>
</gene>
<protein>
    <recommendedName>
        <fullName evidence="10">RhoGEF domain-containing protein</fullName>
    </recommendedName>
</protein>
<feature type="compositionally biased region" description="Polar residues" evidence="3">
    <location>
        <begin position="37"/>
        <end position="55"/>
    </location>
</feature>
<dbReference type="SUPFAM" id="SSF48065">
    <property type="entry name" value="DBL homology domain (DH-domain)"/>
    <property type="match status" value="1"/>
</dbReference>
<dbReference type="InterPro" id="IPR051480">
    <property type="entry name" value="Endocytic_GEF_Adapter"/>
</dbReference>
<dbReference type="SUPFAM" id="SSF47576">
    <property type="entry name" value="Calponin-homology domain, CH-domain"/>
    <property type="match status" value="1"/>
</dbReference>
<dbReference type="Gene3D" id="2.30.29.30">
    <property type="entry name" value="Pleckstrin-homology domain (PH domain)/Phosphotyrosine-binding domain (PTB)"/>
    <property type="match status" value="1"/>
</dbReference>
<dbReference type="AlphaFoldDB" id="A0A0L0HB27"/>
<dbReference type="Pfam" id="PF00621">
    <property type="entry name" value="RhoGEF"/>
    <property type="match status" value="1"/>
</dbReference>
<feature type="compositionally biased region" description="Acidic residues" evidence="3">
    <location>
        <begin position="891"/>
        <end position="913"/>
    </location>
</feature>
<dbReference type="CDD" id="cd00014">
    <property type="entry name" value="CH_SF"/>
    <property type="match status" value="1"/>
</dbReference>
<accession>A0A0L0HB27</accession>
<dbReference type="InterPro" id="IPR036872">
    <property type="entry name" value="CH_dom_sf"/>
</dbReference>
<feature type="region of interest" description="Disordered" evidence="3">
    <location>
        <begin position="944"/>
        <end position="964"/>
    </location>
</feature>
<dbReference type="STRING" id="645134.A0A0L0HB27"/>
<dbReference type="eggNOG" id="KOG3519">
    <property type="taxonomic scope" value="Eukaryota"/>
</dbReference>
<organism evidence="8 9">
    <name type="scientific">Spizellomyces punctatus (strain DAOM BR117)</name>
    <dbReference type="NCBI Taxonomy" id="645134"/>
    <lineage>
        <taxon>Eukaryota</taxon>
        <taxon>Fungi</taxon>
        <taxon>Fungi incertae sedis</taxon>
        <taxon>Chytridiomycota</taxon>
        <taxon>Chytridiomycota incertae sedis</taxon>
        <taxon>Chytridiomycetes</taxon>
        <taxon>Spizellomycetales</taxon>
        <taxon>Spizellomycetaceae</taxon>
        <taxon>Spizellomyces</taxon>
    </lineage>
</organism>
<dbReference type="Proteomes" id="UP000053201">
    <property type="component" value="Unassembled WGS sequence"/>
</dbReference>
<sequence length="964" mass="105784">MSTAVDALPLSKSSDALPEGRIIEARPSKGPLDLSSIPRSGSGLPSQIQQSEGSNRISNPIRAIKPLVILWITKVLQLGGETLEVTQDDTIWNELRYGQLPCKALNALSPKTVRHINSERSPMAALENLAAFSTGLTTFGINKTGSFRPMEFVNASPVGDEGMVKALAALAVHVASSMQISVPDVPIDRIRYLLEGGDECEPALLNGAYAADQIEDAEGQNGRNGSQDSLERLLDKLKTVESNQSRVFRRAATAELKLRHTIRGITDPSYRQQESATEDAKEAIQKADSLADELISTIGRLLQNVKDLETSQQNILGKVGNLALAERIATIDEEVSSSAMDFGMPIPRRAMSVITDSDRQKSQSSISLASEPSFVDASKTRMSIDSAAPAASPGPPKTMFSKLPPEVAGANLPKPELMRLSAVYELIETEADYVRDLSLMINFHKPQLQETQLLTEEEIQALFSNIDQLVPVNQQLLDRLHEKRDTDPFIPEVGDAIVDVSESFKVYTIYCGNYPEAMKLVHKLQARPDLKEKLETMMNSQEGRGLSLESFLIKPVQRICKYPLLIRELQKHTDKLSKDTISLNLAMTKIESVVALVNEYTRQLGERERIAALQGRIDSPTPLGLQDKKHVRDGPLARAVNGKPRERYALLFTDVLLVCTPLKGGRYVLESVYDVADLALKVDAKGEGVPKGMKHGFQITGTADRKDLIFAAASEDDRQKWIDAFNTAIKVAAEESRKADNINKRMSTGAFLAHQFNSAQDDSDRGSVRPSSWSMGMGGRRPVSRAGSTLGVGGSLRGTLKGWGTLRRKDVDFANLSQGSIDVGPNAGYSETDMGGYVEPDMVDIGGQIWKKATSAMGTTYYYNTDTKEAMWRLPENYIILDPETGKPFPEDSENAEEVPDEGEDVDSGDETELSGVESVEGYPDWRKVDRGDEQIYYFNVITQETSWTPPNGENNTESGVADT</sequence>
<dbReference type="SUPFAM" id="SSF50729">
    <property type="entry name" value="PH domain-like"/>
    <property type="match status" value="1"/>
</dbReference>
<dbReference type="GO" id="GO:0035025">
    <property type="term" value="P:positive regulation of Rho protein signal transduction"/>
    <property type="evidence" value="ECO:0007669"/>
    <property type="project" value="TreeGrafter"/>
</dbReference>
<dbReference type="Gene3D" id="1.20.900.10">
    <property type="entry name" value="Dbl homology (DH) domain"/>
    <property type="match status" value="1"/>
</dbReference>
<dbReference type="PROSITE" id="PS01159">
    <property type="entry name" value="WW_DOMAIN_1"/>
    <property type="match status" value="1"/>
</dbReference>
<evidence type="ECO:0000259" key="5">
    <source>
        <dbReference type="PROSITE" id="PS50010"/>
    </source>
</evidence>
<dbReference type="InterPro" id="IPR001849">
    <property type="entry name" value="PH_domain"/>
</dbReference>